<protein>
    <submittedName>
        <fullName evidence="1">Uncharacterized protein</fullName>
    </submittedName>
</protein>
<keyword evidence="2" id="KW-1185">Reference proteome</keyword>
<organism evidence="1 2">
    <name type="scientific">Lipomyces orientalis</name>
    <dbReference type="NCBI Taxonomy" id="1233043"/>
    <lineage>
        <taxon>Eukaryota</taxon>
        <taxon>Fungi</taxon>
        <taxon>Dikarya</taxon>
        <taxon>Ascomycota</taxon>
        <taxon>Saccharomycotina</taxon>
        <taxon>Lipomycetes</taxon>
        <taxon>Lipomycetales</taxon>
        <taxon>Lipomycetaceae</taxon>
        <taxon>Lipomyces</taxon>
    </lineage>
</organism>
<gene>
    <name evidence="1" type="ORF">V1517DRAFT_318468</name>
</gene>
<dbReference type="Proteomes" id="UP001489719">
    <property type="component" value="Unassembled WGS sequence"/>
</dbReference>
<accession>A0ACC3TTY2</accession>
<reference evidence="2" key="1">
    <citation type="journal article" date="2024" name="Front. Bioeng. Biotechnol.">
        <title>Genome-scale model development and genomic sequencing of the oleaginous clade Lipomyces.</title>
        <authorList>
            <person name="Czajka J.J."/>
            <person name="Han Y."/>
            <person name="Kim J."/>
            <person name="Mondo S.J."/>
            <person name="Hofstad B.A."/>
            <person name="Robles A."/>
            <person name="Haridas S."/>
            <person name="Riley R."/>
            <person name="LaButti K."/>
            <person name="Pangilinan J."/>
            <person name="Andreopoulos W."/>
            <person name="Lipzen A."/>
            <person name="Yan J."/>
            <person name="Wang M."/>
            <person name="Ng V."/>
            <person name="Grigoriev I.V."/>
            <person name="Spatafora J.W."/>
            <person name="Magnuson J.K."/>
            <person name="Baker S.E."/>
            <person name="Pomraning K.R."/>
        </authorList>
    </citation>
    <scope>NUCLEOTIDE SEQUENCE [LARGE SCALE GENOMIC DNA]</scope>
    <source>
        <strain evidence="2">CBS 10300</strain>
    </source>
</reference>
<evidence type="ECO:0000313" key="1">
    <source>
        <dbReference type="EMBL" id="KAK9324180.1"/>
    </source>
</evidence>
<dbReference type="EMBL" id="MU970053">
    <property type="protein sequence ID" value="KAK9324180.1"/>
    <property type="molecule type" value="Genomic_DNA"/>
</dbReference>
<evidence type="ECO:0000313" key="2">
    <source>
        <dbReference type="Proteomes" id="UP001489719"/>
    </source>
</evidence>
<sequence>MTATDATSSRTPSASLPPTAQPQRPQPAANPNPPIAEYPILAVRRQLPPSLWASCLDCWCAMMEYFIAQPPAAFERATHLIRFLQTYVSLARDTVDADGLHDRLPDAARADDVDEIQDPMARLLRRNVFVLLYRQYCLSSHVSNLDMIWGFVRLYARGNHAAIQKVIKHLGFAALPEADNTSSNSSKNRWDPVVGPTDRLRRFIFDRIRSGKFTVEELHAVRILVRDRQIAQAWLTRHAWFDGLKAVVSTATAARPEVPAPAATPAEIAVKVAYVSFVALAAANPDAAATVFDGLRTQLPPPHEVGPGELLPALVVRTKIVARVRHLAASAAGERLNAVVIALETIKLKLPPATLAAISASFRKSATRKSTRAAKRRIKKMDVDAIATVLDIDDARKVKEIKEFFPHLAEKYIVTLLAAKNNSVEEVLAYLVEQVPDRTGPDELAEGMASLTVAPIENGVDAEDDDDVVVERRRFENLEFAPGTLHYGRRPGADADEMLARGTTVSDKQKIFDSLRLIYDEDEDERDDTYDDVDALAHVYEDPEMDYKDKDDQAPASSQPPLSSRTTEKPKGKPWENKLSKKEMQQLKDEQEFQRAENPNEQYLWGIYSGDKSVFGTKQRGTKFRSEMKNRTNWTDEQLEGWAKVLDRDPKFRKRLEAKYIFAGNRPIVTSTAYDEIADKYDPDSEPELADSDNDSDNDAAPTKNFSRQREVLPDYQVPTEPKPEKIWGGKAEKKRLERLQAQQERDRRLQALANVGRSGRGGIGYGPGRGGGWANANHNRRDARLNKMYRGMGTPEY</sequence>
<proteinExistence type="predicted"/>
<name>A0ACC3TTY2_9ASCO</name>
<comment type="caution">
    <text evidence="1">The sequence shown here is derived from an EMBL/GenBank/DDBJ whole genome shotgun (WGS) entry which is preliminary data.</text>
</comment>